<feature type="region of interest" description="Disordered" evidence="1">
    <location>
        <begin position="704"/>
        <end position="724"/>
    </location>
</feature>
<protein>
    <submittedName>
        <fullName evidence="2">Uncharacterized protein</fullName>
    </submittedName>
</protein>
<keyword evidence="3" id="KW-1185">Reference proteome</keyword>
<proteinExistence type="predicted"/>
<accession>A0A9P3GIP8</accession>
<feature type="compositionally biased region" description="Low complexity" evidence="1">
    <location>
        <begin position="904"/>
        <end position="917"/>
    </location>
</feature>
<feature type="compositionally biased region" description="Low complexity" evidence="1">
    <location>
        <begin position="386"/>
        <end position="396"/>
    </location>
</feature>
<feature type="region of interest" description="Disordered" evidence="1">
    <location>
        <begin position="1"/>
        <end position="170"/>
    </location>
</feature>
<dbReference type="EMBL" id="BPQB01000058">
    <property type="protein sequence ID" value="GJE96292.1"/>
    <property type="molecule type" value="Genomic_DNA"/>
</dbReference>
<feature type="compositionally biased region" description="Low complexity" evidence="1">
    <location>
        <begin position="185"/>
        <end position="201"/>
    </location>
</feature>
<feature type="region of interest" description="Disordered" evidence="1">
    <location>
        <begin position="291"/>
        <end position="439"/>
    </location>
</feature>
<evidence type="ECO:0000256" key="1">
    <source>
        <dbReference type="SAM" id="MobiDB-lite"/>
    </source>
</evidence>
<feature type="compositionally biased region" description="Pro residues" evidence="1">
    <location>
        <begin position="58"/>
        <end position="73"/>
    </location>
</feature>
<evidence type="ECO:0000313" key="3">
    <source>
        <dbReference type="Proteomes" id="UP000703269"/>
    </source>
</evidence>
<comment type="caution">
    <text evidence="2">The sequence shown here is derived from an EMBL/GenBank/DDBJ whole genome shotgun (WGS) entry which is preliminary data.</text>
</comment>
<dbReference type="OrthoDB" id="3064136at2759"/>
<feature type="region of interest" description="Disordered" evidence="1">
    <location>
        <begin position="739"/>
        <end position="927"/>
    </location>
</feature>
<feature type="compositionally biased region" description="Low complexity" evidence="1">
    <location>
        <begin position="33"/>
        <end position="57"/>
    </location>
</feature>
<dbReference type="AlphaFoldDB" id="A0A9P3GIP8"/>
<feature type="compositionally biased region" description="Low complexity" evidence="1">
    <location>
        <begin position="308"/>
        <end position="338"/>
    </location>
</feature>
<dbReference type="Proteomes" id="UP000703269">
    <property type="component" value="Unassembled WGS sequence"/>
</dbReference>
<feature type="compositionally biased region" description="Low complexity" evidence="1">
    <location>
        <begin position="662"/>
        <end position="678"/>
    </location>
</feature>
<feature type="compositionally biased region" description="Polar residues" evidence="1">
    <location>
        <begin position="591"/>
        <end position="623"/>
    </location>
</feature>
<reference evidence="2 3" key="1">
    <citation type="submission" date="2021-08" db="EMBL/GenBank/DDBJ databases">
        <title>Draft Genome Sequence of Phanerochaete sordida strain YK-624.</title>
        <authorList>
            <person name="Mori T."/>
            <person name="Dohra H."/>
            <person name="Suzuki T."/>
            <person name="Kawagishi H."/>
            <person name="Hirai H."/>
        </authorList>
    </citation>
    <scope>NUCLEOTIDE SEQUENCE [LARGE SCALE GENOMIC DNA]</scope>
    <source>
        <strain evidence="2 3">YK-624</strain>
    </source>
</reference>
<feature type="compositionally biased region" description="Polar residues" evidence="1">
    <location>
        <begin position="739"/>
        <end position="761"/>
    </location>
</feature>
<feature type="compositionally biased region" description="Low complexity" evidence="1">
    <location>
        <begin position="110"/>
        <end position="158"/>
    </location>
</feature>
<gene>
    <name evidence="2" type="ORF">PsYK624_124860</name>
</gene>
<feature type="compositionally biased region" description="Polar residues" evidence="1">
    <location>
        <begin position="639"/>
        <end position="661"/>
    </location>
</feature>
<organism evidence="2 3">
    <name type="scientific">Phanerochaete sordida</name>
    <dbReference type="NCBI Taxonomy" id="48140"/>
    <lineage>
        <taxon>Eukaryota</taxon>
        <taxon>Fungi</taxon>
        <taxon>Dikarya</taxon>
        <taxon>Basidiomycota</taxon>
        <taxon>Agaricomycotina</taxon>
        <taxon>Agaricomycetes</taxon>
        <taxon>Polyporales</taxon>
        <taxon>Phanerochaetaceae</taxon>
        <taxon>Phanerochaete</taxon>
    </lineage>
</organism>
<feature type="region of interest" description="Disordered" evidence="1">
    <location>
        <begin position="185"/>
        <end position="244"/>
    </location>
</feature>
<feature type="compositionally biased region" description="Pro residues" evidence="1">
    <location>
        <begin position="875"/>
        <end position="884"/>
    </location>
</feature>
<feature type="region of interest" description="Disordered" evidence="1">
    <location>
        <begin position="591"/>
        <end position="680"/>
    </location>
</feature>
<name>A0A9P3GIP8_9APHY</name>
<evidence type="ECO:0000313" key="2">
    <source>
        <dbReference type="EMBL" id="GJE96292.1"/>
    </source>
</evidence>
<sequence length="927" mass="99058">MSTTTVTASRLAERRTPRPLLLDDFPIPPSHIPTTPLATPISITIPSPGPSSSSNPPLSLPPSSPLPPVPGPSPISDHETLMFISAERSRRLSKMSMASSMSRYSKRDSTATISSLASSSAHLSVAHQPSSPTSSRFGSSASIRSFRSASSHASSSQSHGHRLLEKSPMHEPQIFEEDPADISQISLSDLPPLSSSASTPPRSHRGFSDTEEDEVPVPAEPVARKRSSRGHKMGAGMNDSISSIDMRDLPALQEDEAESIAVPPMASVVLKAAPHLRPGYSAVKPPRPPTAIMNKDLPPLPLNIAPLSSGRTRSDTASTATTSNTHTTSSHAHSVSSRVQARESNPRPGAESPDINQMISRTPRPRRKSSSHLSGSRFKSRPNSTRLSRGSSLHSHSSGKRRDGEIPVPVPAVRRNDSELAYTRRTRDDDEESDYGEVLDGTGTVMDARMLDHDVEMRLERELDGFGSEEDAHLSDGGASDSSIDVQTPLPHLMLREGMLSPHSKLLGKSLRAPTPQDRHLSINSTTGSIMTKSGIIKDERDTTKRRVRHRDGRLLREGLGLTTGLGWSDSEDEDAPSLLTRRVSSMVLSRRTSANSLHSNMGQSSRSSQPLARSVSETQASETIARHRANMRAKDSKSSQPPTAWSASRTSAVSTLSSVPSVRSRASDTSSARSLSSYGRASDVMPSLDYIREHDVESIKDDAGMATPSSVSGSSVAMPLTPVGDDDAGSWTYSTGPSLSAISKMPSRSNLKTPSKTYSAPDSLPFPRERTQSASSNGSAHASVGHHIPPLSAPRQASIPRPLRLPQATGLRPKGSQSSLRQPSSRTPSATPPIPIPQPDRSRSFSATATKRSLPSHPPPPPSRLARSSAMSDPPAPPVPLRPITPADRKPRIGAGMVYRTGSSSSRPSMMRAPSSTTLRSAAAKV</sequence>